<reference evidence="3" key="1">
    <citation type="submission" date="2016-11" db="UniProtKB">
        <authorList>
            <consortium name="WormBaseParasite"/>
        </authorList>
    </citation>
    <scope>IDENTIFICATION</scope>
</reference>
<name>A0A1I7WG10_HETBA</name>
<keyword evidence="2" id="KW-1185">Reference proteome</keyword>
<sequence length="295" mass="33288">MGANDAETFFPVPASGAADAELDREYDCDNEEKFRFLVAEGNHRLHALSQFKRSELRKVLGGVSESGAVRRGVQSAGGQRHRLHCLVPTNTGHPRAPPDGELVHRHHPGHYLIRLNSHPLPLFFAYRKGYLWRIAASPEGLRRYLEQLNFQLVAFIVVVKASFDDQQRDGPRHQFEALRVSPEASEWSAMELGTIALSCSQVQLGLASLGEKPFASHQVPMRCRLSSPYTSLALRRRERAYTNLNVCCNPPIHHSSVEEGAESLSLRREKLLISVYILTFFFRIYILIKIASKYA</sequence>
<evidence type="ECO:0000313" key="2">
    <source>
        <dbReference type="Proteomes" id="UP000095283"/>
    </source>
</evidence>
<accession>A0A1I7WG10</accession>
<feature type="transmembrane region" description="Helical" evidence="1">
    <location>
        <begin position="271"/>
        <end position="288"/>
    </location>
</feature>
<dbReference type="WBParaSite" id="Hba_03892">
    <property type="protein sequence ID" value="Hba_03892"/>
    <property type="gene ID" value="Hba_03892"/>
</dbReference>
<keyword evidence="1" id="KW-1133">Transmembrane helix</keyword>
<dbReference type="AlphaFoldDB" id="A0A1I7WG10"/>
<dbReference type="Proteomes" id="UP000095283">
    <property type="component" value="Unplaced"/>
</dbReference>
<keyword evidence="1" id="KW-0472">Membrane</keyword>
<evidence type="ECO:0000256" key="1">
    <source>
        <dbReference type="SAM" id="Phobius"/>
    </source>
</evidence>
<keyword evidence="1" id="KW-0812">Transmembrane</keyword>
<evidence type="ECO:0000313" key="3">
    <source>
        <dbReference type="WBParaSite" id="Hba_03892"/>
    </source>
</evidence>
<organism evidence="2 3">
    <name type="scientific">Heterorhabditis bacteriophora</name>
    <name type="common">Entomopathogenic nematode worm</name>
    <dbReference type="NCBI Taxonomy" id="37862"/>
    <lineage>
        <taxon>Eukaryota</taxon>
        <taxon>Metazoa</taxon>
        <taxon>Ecdysozoa</taxon>
        <taxon>Nematoda</taxon>
        <taxon>Chromadorea</taxon>
        <taxon>Rhabditida</taxon>
        <taxon>Rhabditina</taxon>
        <taxon>Rhabditomorpha</taxon>
        <taxon>Strongyloidea</taxon>
        <taxon>Heterorhabditidae</taxon>
        <taxon>Heterorhabditis</taxon>
    </lineage>
</organism>
<protein>
    <submittedName>
        <fullName evidence="3">SH2 domain-containing protein</fullName>
    </submittedName>
</protein>
<proteinExistence type="predicted"/>